<dbReference type="Pfam" id="PF03633">
    <property type="entry name" value="Glyco_hydro_65C"/>
    <property type="match status" value="1"/>
</dbReference>
<comment type="caution">
    <text evidence="2">The sequence shown here is derived from an EMBL/GenBank/DDBJ whole genome shotgun (WGS) entry which is preliminary data.</text>
</comment>
<protein>
    <recommendedName>
        <fullName evidence="1">Glycoside hydrolase family 65 C-terminal domain-containing protein</fullName>
    </recommendedName>
</protein>
<dbReference type="InterPro" id="IPR005194">
    <property type="entry name" value="Glyco_hydro_65_C"/>
</dbReference>
<organism evidence="2">
    <name type="scientific">Streptomyces sp. SID7499</name>
    <dbReference type="NCBI Taxonomy" id="2706086"/>
    <lineage>
        <taxon>Bacteria</taxon>
        <taxon>Bacillati</taxon>
        <taxon>Actinomycetota</taxon>
        <taxon>Actinomycetes</taxon>
        <taxon>Kitasatosporales</taxon>
        <taxon>Streptomycetaceae</taxon>
        <taxon>Streptomyces</taxon>
    </lineage>
</organism>
<feature type="domain" description="Glycoside hydrolase family 65 C-terminal" evidence="1">
    <location>
        <begin position="32"/>
        <end position="73"/>
    </location>
</feature>
<evidence type="ECO:0000313" key="2">
    <source>
        <dbReference type="EMBL" id="NEE05392.1"/>
    </source>
</evidence>
<accession>A0A6G3WIV6</accession>
<sequence>MGVRGIQSRGGTAPGVAVHPGQRLLATRGALLEFSLRYRGHWGIRLRLTSGQVEITVPPSGLPPIEIALPDRTTGMRPGETCRLLLTDDHGP</sequence>
<name>A0A6G3WIV6_9ACTN</name>
<dbReference type="AlphaFoldDB" id="A0A6G3WIV6"/>
<reference evidence="2" key="1">
    <citation type="submission" date="2020-01" db="EMBL/GenBank/DDBJ databases">
        <title>Insect and environment-associated Actinomycetes.</title>
        <authorList>
            <person name="Currrie C."/>
            <person name="Chevrette M."/>
            <person name="Carlson C."/>
            <person name="Stubbendieck R."/>
            <person name="Wendt-Pienkowski E."/>
        </authorList>
    </citation>
    <scope>NUCLEOTIDE SEQUENCE</scope>
    <source>
        <strain evidence="2">SID7499</strain>
    </source>
</reference>
<gene>
    <name evidence="2" type="ORF">G3M58_02965</name>
</gene>
<dbReference type="EMBL" id="JAAGMN010000293">
    <property type="protein sequence ID" value="NEE05392.1"/>
    <property type="molecule type" value="Genomic_DNA"/>
</dbReference>
<evidence type="ECO:0000259" key="1">
    <source>
        <dbReference type="Pfam" id="PF03633"/>
    </source>
</evidence>
<proteinExistence type="predicted"/>